<keyword evidence="4" id="KW-1185">Reference proteome</keyword>
<feature type="compositionally biased region" description="Pro residues" evidence="1">
    <location>
        <begin position="107"/>
        <end position="117"/>
    </location>
</feature>
<reference evidence="4" key="1">
    <citation type="journal article" date="2011" name="Nature">
        <title>Genome sequence and analysis of the tuber crop potato.</title>
        <authorList>
            <consortium name="The Potato Genome Sequencing Consortium"/>
        </authorList>
    </citation>
    <scope>NUCLEOTIDE SEQUENCE [LARGE SCALE GENOMIC DNA]</scope>
    <source>
        <strain evidence="4">cv. DM1-3 516 R44</strain>
    </source>
</reference>
<evidence type="ECO:0000313" key="3">
    <source>
        <dbReference type="EnsemblPlants" id="PGSC0003DMT400086484"/>
    </source>
</evidence>
<sequence length="278" mass="30384">MVRTNLDMPPRKRARGIVINKGGADPPKKERIEPLKGGKGKGKRPVTEVPEHNSGSEGESFDSQDAFSEPNDDQPLQSRRAEIRARSHPESSRAPATTPPTTNTIPAPAPTMAPVPPVQVPPPRLLNRLKVDGLQTILKEKLLSTEGLDGKYSKEFYSTYGDLVPKGKKKASTFRLVGSIMVRGTVVHCSLDHINAVFDKGPVFDYPNLATTTTPLDDLKGWLAPLISDTTPRWIEAGVSIEKKDLNVAALFWFGFISSSIMPSQNESIVRQPASIRS</sequence>
<dbReference type="InterPro" id="IPR046796">
    <property type="entry name" value="Transposase_32_dom"/>
</dbReference>
<dbReference type="Pfam" id="PF20167">
    <property type="entry name" value="Transposase_32"/>
    <property type="match status" value="1"/>
</dbReference>
<name>M1DBV4_SOLTU</name>
<feature type="compositionally biased region" description="Basic and acidic residues" evidence="1">
    <location>
        <begin position="26"/>
        <end position="36"/>
    </location>
</feature>
<accession>M1DBV4</accession>
<feature type="domain" description="Putative plant transposon protein" evidence="2">
    <location>
        <begin position="154"/>
        <end position="273"/>
    </location>
</feature>
<dbReference type="Gramene" id="PGSC0003DMT400086484">
    <property type="protein sequence ID" value="PGSC0003DMT400086484"/>
    <property type="gene ID" value="PGSC0003DMG400036055"/>
</dbReference>
<feature type="region of interest" description="Disordered" evidence="1">
    <location>
        <begin position="1"/>
        <end position="117"/>
    </location>
</feature>
<dbReference type="HOGENOM" id="CLU_029307_1_2_1"/>
<dbReference type="InParanoid" id="M1DBV4"/>
<organism evidence="3 4">
    <name type="scientific">Solanum tuberosum</name>
    <name type="common">Potato</name>
    <dbReference type="NCBI Taxonomy" id="4113"/>
    <lineage>
        <taxon>Eukaryota</taxon>
        <taxon>Viridiplantae</taxon>
        <taxon>Streptophyta</taxon>
        <taxon>Embryophyta</taxon>
        <taxon>Tracheophyta</taxon>
        <taxon>Spermatophyta</taxon>
        <taxon>Magnoliopsida</taxon>
        <taxon>eudicotyledons</taxon>
        <taxon>Gunneridae</taxon>
        <taxon>Pentapetalae</taxon>
        <taxon>asterids</taxon>
        <taxon>lamiids</taxon>
        <taxon>Solanales</taxon>
        <taxon>Solanaceae</taxon>
        <taxon>Solanoideae</taxon>
        <taxon>Solaneae</taxon>
        <taxon>Solanum</taxon>
    </lineage>
</organism>
<evidence type="ECO:0000313" key="4">
    <source>
        <dbReference type="Proteomes" id="UP000011115"/>
    </source>
</evidence>
<evidence type="ECO:0000256" key="1">
    <source>
        <dbReference type="SAM" id="MobiDB-lite"/>
    </source>
</evidence>
<dbReference type="AlphaFoldDB" id="M1DBV4"/>
<protein>
    <recommendedName>
        <fullName evidence="2">Putative plant transposon protein domain-containing protein</fullName>
    </recommendedName>
</protein>
<feature type="compositionally biased region" description="Basic and acidic residues" evidence="1">
    <location>
        <begin position="79"/>
        <end position="91"/>
    </location>
</feature>
<reference evidence="3" key="2">
    <citation type="submission" date="2015-06" db="UniProtKB">
        <authorList>
            <consortium name="EnsemblPlants"/>
        </authorList>
    </citation>
    <scope>IDENTIFICATION</scope>
    <source>
        <strain evidence="3">DM1-3 516 R44</strain>
    </source>
</reference>
<dbReference type="EnsemblPlants" id="PGSC0003DMT400086484">
    <property type="protein sequence ID" value="PGSC0003DMT400086484"/>
    <property type="gene ID" value="PGSC0003DMG400036055"/>
</dbReference>
<dbReference type="PaxDb" id="4113-PGSC0003DMT400086484"/>
<dbReference type="PANTHER" id="PTHR33180:SF31">
    <property type="entry name" value="POLYPROTEIN PROTEIN"/>
    <property type="match status" value="1"/>
</dbReference>
<evidence type="ECO:0000259" key="2">
    <source>
        <dbReference type="Pfam" id="PF20167"/>
    </source>
</evidence>
<dbReference type="Proteomes" id="UP000011115">
    <property type="component" value="Unassembled WGS sequence"/>
</dbReference>
<proteinExistence type="predicted"/>
<dbReference type="GO" id="GO:0009579">
    <property type="term" value="C:thylakoid"/>
    <property type="evidence" value="ECO:0000318"/>
    <property type="project" value="GO_Central"/>
</dbReference>
<feature type="compositionally biased region" description="Low complexity" evidence="1">
    <location>
        <begin position="94"/>
        <end position="106"/>
    </location>
</feature>
<dbReference type="GO" id="GO:0009523">
    <property type="term" value="C:photosystem II"/>
    <property type="evidence" value="ECO:0000318"/>
    <property type="project" value="GO_Central"/>
</dbReference>
<feature type="compositionally biased region" description="Polar residues" evidence="1">
    <location>
        <begin position="53"/>
        <end position="66"/>
    </location>
</feature>
<dbReference type="PANTHER" id="PTHR33180">
    <property type="entry name" value="PHOTOSYSTEM II CP43 REACTION CENTER PROTEIN"/>
    <property type="match status" value="1"/>
</dbReference>